<name>A0A087SYK5_STEMI</name>
<accession>A0A087SYK5</accession>
<evidence type="ECO:0000313" key="1">
    <source>
        <dbReference type="EMBL" id="KFM57944.1"/>
    </source>
</evidence>
<dbReference type="EMBL" id="KK112545">
    <property type="protein sequence ID" value="KFM57944.1"/>
    <property type="molecule type" value="Genomic_DNA"/>
</dbReference>
<gene>
    <name evidence="1" type="ORF">X975_18185</name>
</gene>
<reference evidence="1 2" key="1">
    <citation type="submission" date="2013-11" db="EMBL/GenBank/DDBJ databases">
        <title>Genome sequencing of Stegodyphus mimosarum.</title>
        <authorList>
            <person name="Bechsgaard J."/>
        </authorList>
    </citation>
    <scope>NUCLEOTIDE SEQUENCE [LARGE SCALE GENOMIC DNA]</scope>
</reference>
<feature type="non-terminal residue" evidence="1">
    <location>
        <position position="53"/>
    </location>
</feature>
<keyword evidence="2" id="KW-1185">Reference proteome</keyword>
<dbReference type="AlphaFoldDB" id="A0A087SYK5"/>
<evidence type="ECO:0000313" key="2">
    <source>
        <dbReference type="Proteomes" id="UP000054359"/>
    </source>
</evidence>
<dbReference type="OrthoDB" id="2266637at2759"/>
<dbReference type="Proteomes" id="UP000054359">
    <property type="component" value="Unassembled WGS sequence"/>
</dbReference>
<organism evidence="1 2">
    <name type="scientific">Stegodyphus mimosarum</name>
    <name type="common">African social velvet spider</name>
    <dbReference type="NCBI Taxonomy" id="407821"/>
    <lineage>
        <taxon>Eukaryota</taxon>
        <taxon>Metazoa</taxon>
        <taxon>Ecdysozoa</taxon>
        <taxon>Arthropoda</taxon>
        <taxon>Chelicerata</taxon>
        <taxon>Arachnida</taxon>
        <taxon>Araneae</taxon>
        <taxon>Araneomorphae</taxon>
        <taxon>Entelegynae</taxon>
        <taxon>Eresoidea</taxon>
        <taxon>Eresidae</taxon>
        <taxon>Stegodyphus</taxon>
    </lineage>
</organism>
<proteinExistence type="predicted"/>
<protein>
    <submittedName>
        <fullName evidence="1">Uncharacterized protein</fullName>
    </submittedName>
</protein>
<sequence length="53" mass="5811">MGFIPNTSLIYIANSTTGDHHGQMNSSVFKKWANKKLISNLPPNSIIIIDNAP</sequence>